<dbReference type="Proteomes" id="UP000291485">
    <property type="component" value="Unassembled WGS sequence"/>
</dbReference>
<dbReference type="Gene3D" id="3.40.50.2000">
    <property type="entry name" value="Glycogen Phosphorylase B"/>
    <property type="match status" value="2"/>
</dbReference>
<dbReference type="CDD" id="cd03801">
    <property type="entry name" value="GT4_PimA-like"/>
    <property type="match status" value="1"/>
</dbReference>
<dbReference type="AlphaFoldDB" id="A0A4R0P3G4"/>
<dbReference type="Pfam" id="PF00534">
    <property type="entry name" value="Glycos_transf_1"/>
    <property type="match status" value="1"/>
</dbReference>
<protein>
    <submittedName>
        <fullName evidence="2">Glycosyltransferase</fullName>
    </submittedName>
</protein>
<dbReference type="InterPro" id="IPR001296">
    <property type="entry name" value="Glyco_trans_1"/>
</dbReference>
<dbReference type="PANTHER" id="PTHR45947">
    <property type="entry name" value="SULFOQUINOVOSYL TRANSFERASE SQD2"/>
    <property type="match status" value="1"/>
</dbReference>
<accession>A0A4R0P3G4</accession>
<dbReference type="GO" id="GO:0016757">
    <property type="term" value="F:glycosyltransferase activity"/>
    <property type="evidence" value="ECO:0007669"/>
    <property type="project" value="InterPro"/>
</dbReference>
<gene>
    <name evidence="2" type="ORF">EZ449_14370</name>
</gene>
<reference evidence="2 3" key="1">
    <citation type="submission" date="2019-02" db="EMBL/GenBank/DDBJ databases">
        <title>Pedobacter sp. RP-3-11 sp. nov., isolated from Arctic soil.</title>
        <authorList>
            <person name="Dahal R.H."/>
        </authorList>
    </citation>
    <scope>NUCLEOTIDE SEQUENCE [LARGE SCALE GENOMIC DNA]</scope>
    <source>
        <strain evidence="2 3">RP-3-11</strain>
    </source>
</reference>
<dbReference type="OrthoDB" id="9790710at2"/>
<comment type="caution">
    <text evidence="2">The sequence shown here is derived from an EMBL/GenBank/DDBJ whole genome shotgun (WGS) entry which is preliminary data.</text>
</comment>
<keyword evidence="2" id="KW-0808">Transferase</keyword>
<name>A0A4R0P3G4_9SPHI</name>
<feature type="domain" description="Glycosyl transferase family 1" evidence="1">
    <location>
        <begin position="196"/>
        <end position="363"/>
    </location>
</feature>
<proteinExistence type="predicted"/>
<dbReference type="RefSeq" id="WP_131559983.1">
    <property type="nucleotide sequence ID" value="NZ_SJSN01000010.1"/>
</dbReference>
<sequence>MKRIAVIVTHPIQYYSPVFKLLADHEYVTLKVFYTLGQSNVIDLGFNQKIEWDIPLLNGYDHEFLINSSKVAGSHHYKGVVNPQIIDRIEAFDPNIIMVYGWSYESHWKTMKYFNGTVPIWFRGDSTLIDEQSYLKKMARKIILSIVYRKINKAFYVGQQNKDYFSSYGLKSTQLVHAPHAVDNNRFSEDRSKETEHLRVSLGLGDQDILILFAGKLESKKNPLLLLSAFLKIDQSNLHLLFVGNGVLEESLKSLAKNNESKKVHFLDFQNQTQMPVVYQACDLFCLPSKGPAETWGLAVNEAMAAGRAILVSHRVGCGIDLVEDGRNGYTFESENELDLINKIELLYADKYLLTEMGRNSYEKIRPWSFENQVKSIISELEKI</sequence>
<dbReference type="InterPro" id="IPR050194">
    <property type="entry name" value="Glycosyltransferase_grp1"/>
</dbReference>
<dbReference type="PANTHER" id="PTHR45947:SF3">
    <property type="entry name" value="SULFOQUINOVOSYL TRANSFERASE SQD2"/>
    <property type="match status" value="1"/>
</dbReference>
<evidence type="ECO:0000259" key="1">
    <source>
        <dbReference type="Pfam" id="PF00534"/>
    </source>
</evidence>
<dbReference type="SUPFAM" id="SSF53756">
    <property type="entry name" value="UDP-Glycosyltransferase/glycogen phosphorylase"/>
    <property type="match status" value="1"/>
</dbReference>
<keyword evidence="3" id="KW-1185">Reference proteome</keyword>
<dbReference type="EMBL" id="SJSN01000010">
    <property type="protein sequence ID" value="TCD07714.1"/>
    <property type="molecule type" value="Genomic_DNA"/>
</dbReference>
<organism evidence="2 3">
    <name type="scientific">Pedobacter frigidisoli</name>
    <dbReference type="NCBI Taxonomy" id="2530455"/>
    <lineage>
        <taxon>Bacteria</taxon>
        <taxon>Pseudomonadati</taxon>
        <taxon>Bacteroidota</taxon>
        <taxon>Sphingobacteriia</taxon>
        <taxon>Sphingobacteriales</taxon>
        <taxon>Sphingobacteriaceae</taxon>
        <taxon>Pedobacter</taxon>
    </lineage>
</organism>
<evidence type="ECO:0000313" key="3">
    <source>
        <dbReference type="Proteomes" id="UP000291485"/>
    </source>
</evidence>
<evidence type="ECO:0000313" key="2">
    <source>
        <dbReference type="EMBL" id="TCD07714.1"/>
    </source>
</evidence>